<dbReference type="PANTHER" id="PTHR18964">
    <property type="entry name" value="ROK (REPRESSOR, ORF, KINASE) FAMILY"/>
    <property type="match status" value="1"/>
</dbReference>
<dbReference type="Gene3D" id="3.30.420.40">
    <property type="match status" value="2"/>
</dbReference>
<evidence type="ECO:0000313" key="2">
    <source>
        <dbReference type="EMBL" id="KJC65487.1"/>
    </source>
</evidence>
<sequence>MLAVDFGGTKVESALVDDSGTLVAGSRFRHPTGRERSASELADAVVSVATSSLQSLPEGTSLRGIGIGAAGPIDRERGLVSPVNLPAWRDFPLRETVAAAARELGHDAPAVLRLDGLCITLAENWVGAGRGTDNMMGMIVSTGVGGGVISGGAVVAGFSGNAGHIGQLEVPGFTDVDAPCTLEEIAAGPHTVAWAQARGFEGETGEDLARAYAEKDRIAVAAVTRSGTAIGRAIASVSTLLDLELVVIGGGFSLVTPDLFDIIRTAIDRYSRFEYARRVEVVPTGLDTDGPLIGAAALVYRSI</sequence>
<keyword evidence="2" id="KW-0808">Transferase</keyword>
<keyword evidence="2" id="KW-0418">Kinase</keyword>
<gene>
    <name evidence="2" type="ORF">TZ00_01100</name>
</gene>
<accession>A0ABR5CIM1</accession>
<evidence type="ECO:0000313" key="3">
    <source>
        <dbReference type="Proteomes" id="UP000032503"/>
    </source>
</evidence>
<protein>
    <submittedName>
        <fullName evidence="2">Sugar kinase</fullName>
    </submittedName>
</protein>
<organism evidence="2 3">
    <name type="scientific">Agreia bicolorata</name>
    <dbReference type="NCBI Taxonomy" id="110935"/>
    <lineage>
        <taxon>Bacteria</taxon>
        <taxon>Bacillati</taxon>
        <taxon>Actinomycetota</taxon>
        <taxon>Actinomycetes</taxon>
        <taxon>Micrococcales</taxon>
        <taxon>Microbacteriaceae</taxon>
        <taxon>Agreia</taxon>
    </lineage>
</organism>
<dbReference type="SUPFAM" id="SSF53067">
    <property type="entry name" value="Actin-like ATPase domain"/>
    <property type="match status" value="1"/>
</dbReference>
<dbReference type="GO" id="GO:0016301">
    <property type="term" value="F:kinase activity"/>
    <property type="evidence" value="ECO:0007669"/>
    <property type="project" value="UniProtKB-KW"/>
</dbReference>
<evidence type="ECO:0000256" key="1">
    <source>
        <dbReference type="ARBA" id="ARBA00006479"/>
    </source>
</evidence>
<dbReference type="EMBL" id="JYFC01000001">
    <property type="protein sequence ID" value="KJC65487.1"/>
    <property type="molecule type" value="Genomic_DNA"/>
</dbReference>
<dbReference type="Proteomes" id="UP000032503">
    <property type="component" value="Unassembled WGS sequence"/>
</dbReference>
<comment type="caution">
    <text evidence="2">The sequence shown here is derived from an EMBL/GenBank/DDBJ whole genome shotgun (WGS) entry which is preliminary data.</text>
</comment>
<reference evidence="2 3" key="1">
    <citation type="journal article" date="2001" name="Int. J. Syst. Evol. Microbiol.">
        <title>Agreia bicolorata gen. nov., sp. nov., to accommodate actinobacteria isolated from narrow reed grass infected by the nematode Heteroanguina graminophila.</title>
        <authorList>
            <person name="Evtushenko L.I."/>
            <person name="Dorofeeva L.V."/>
            <person name="Dobrovolskaya T.G."/>
            <person name="Streshinskaya G.M."/>
            <person name="Subbotin S.A."/>
            <person name="Tiedje J.M."/>
        </authorList>
    </citation>
    <scope>NUCLEOTIDE SEQUENCE [LARGE SCALE GENOMIC DNA]</scope>
    <source>
        <strain evidence="2 3">VKM Ac-1804</strain>
    </source>
</reference>
<comment type="similarity">
    <text evidence="1">Belongs to the ROK (NagC/XylR) family.</text>
</comment>
<dbReference type="CDD" id="cd23763">
    <property type="entry name" value="ASKHA_ATPase_ROK"/>
    <property type="match status" value="1"/>
</dbReference>
<dbReference type="PANTHER" id="PTHR18964:SF169">
    <property type="entry name" value="N-ACETYLMANNOSAMINE KINASE"/>
    <property type="match status" value="1"/>
</dbReference>
<dbReference type="InterPro" id="IPR043129">
    <property type="entry name" value="ATPase_NBD"/>
</dbReference>
<keyword evidence="3" id="KW-1185">Reference proteome</keyword>
<dbReference type="Pfam" id="PF00480">
    <property type="entry name" value="ROK"/>
    <property type="match status" value="1"/>
</dbReference>
<proteinExistence type="inferred from homology"/>
<name>A0ABR5CIM1_9MICO</name>
<dbReference type="InterPro" id="IPR000600">
    <property type="entry name" value="ROK"/>
</dbReference>